<keyword evidence="7 8" id="KW-0472">Membrane</keyword>
<comment type="similarity">
    <text evidence="2 8">Belongs to the 4-toluene sulfonate uptake permease (TSUP) (TC 2.A.102) family.</text>
</comment>
<keyword evidence="5 8" id="KW-0812">Transmembrane</keyword>
<keyword evidence="3" id="KW-0813">Transport</keyword>
<gene>
    <name evidence="9" type="ORF">HYG85_23090</name>
</gene>
<feature type="transmembrane region" description="Helical" evidence="8">
    <location>
        <begin position="231"/>
        <end position="251"/>
    </location>
</feature>
<feature type="transmembrane region" description="Helical" evidence="8">
    <location>
        <begin position="199"/>
        <end position="219"/>
    </location>
</feature>
<dbReference type="Proteomes" id="UP000677305">
    <property type="component" value="Chromosome"/>
</dbReference>
<proteinExistence type="inferred from homology"/>
<keyword evidence="4 8" id="KW-1003">Cell membrane</keyword>
<evidence type="ECO:0000313" key="9">
    <source>
        <dbReference type="EMBL" id="QUH31654.1"/>
    </source>
</evidence>
<dbReference type="RefSeq" id="WP_113675007.1">
    <property type="nucleotide sequence ID" value="NZ_CAJXUH010000010.1"/>
</dbReference>
<name>A0A8J8MF23_9FIRM</name>
<feature type="transmembrane region" description="Helical" evidence="8">
    <location>
        <begin position="96"/>
        <end position="115"/>
    </location>
</feature>
<comment type="subcellular location">
    <subcellularLocation>
        <location evidence="1 8">Cell membrane</location>
        <topology evidence="1 8">Multi-pass membrane protein</topology>
    </subcellularLocation>
</comment>
<dbReference type="Pfam" id="PF01925">
    <property type="entry name" value="TauE"/>
    <property type="match status" value="1"/>
</dbReference>
<dbReference type="AlphaFoldDB" id="A0A8J8MF23"/>
<evidence type="ECO:0000256" key="7">
    <source>
        <dbReference type="ARBA" id="ARBA00023136"/>
    </source>
</evidence>
<evidence type="ECO:0000256" key="3">
    <source>
        <dbReference type="ARBA" id="ARBA00022448"/>
    </source>
</evidence>
<organism evidence="9 10">
    <name type="scientific">Vallitalea guaymasensis</name>
    <dbReference type="NCBI Taxonomy" id="1185412"/>
    <lineage>
        <taxon>Bacteria</taxon>
        <taxon>Bacillati</taxon>
        <taxon>Bacillota</taxon>
        <taxon>Clostridia</taxon>
        <taxon>Lachnospirales</taxon>
        <taxon>Vallitaleaceae</taxon>
        <taxon>Vallitalea</taxon>
    </lineage>
</organism>
<dbReference type="EMBL" id="CP058561">
    <property type="protein sequence ID" value="QUH31654.1"/>
    <property type="molecule type" value="Genomic_DNA"/>
</dbReference>
<evidence type="ECO:0000256" key="5">
    <source>
        <dbReference type="ARBA" id="ARBA00022692"/>
    </source>
</evidence>
<dbReference type="InterPro" id="IPR052017">
    <property type="entry name" value="TSUP"/>
</dbReference>
<dbReference type="GO" id="GO:0005886">
    <property type="term" value="C:plasma membrane"/>
    <property type="evidence" value="ECO:0007669"/>
    <property type="project" value="UniProtKB-SubCell"/>
</dbReference>
<dbReference type="KEGG" id="vgu:HYG85_23090"/>
<dbReference type="PANTHER" id="PTHR30269">
    <property type="entry name" value="TRANSMEMBRANE PROTEIN YFCA"/>
    <property type="match status" value="1"/>
</dbReference>
<evidence type="ECO:0000256" key="8">
    <source>
        <dbReference type="RuleBase" id="RU363041"/>
    </source>
</evidence>
<evidence type="ECO:0000256" key="6">
    <source>
        <dbReference type="ARBA" id="ARBA00022989"/>
    </source>
</evidence>
<feature type="transmembrane region" description="Helical" evidence="8">
    <location>
        <begin position="127"/>
        <end position="145"/>
    </location>
</feature>
<dbReference type="OrthoDB" id="554695at2"/>
<evidence type="ECO:0000256" key="1">
    <source>
        <dbReference type="ARBA" id="ARBA00004651"/>
    </source>
</evidence>
<accession>A0A8J8MF23</accession>
<evidence type="ECO:0000256" key="2">
    <source>
        <dbReference type="ARBA" id="ARBA00009142"/>
    </source>
</evidence>
<protein>
    <recommendedName>
        <fullName evidence="8">Probable membrane transporter protein</fullName>
    </recommendedName>
</protein>
<keyword evidence="6 8" id="KW-1133">Transmembrane helix</keyword>
<keyword evidence="10" id="KW-1185">Reference proteome</keyword>
<sequence length="252" mass="27081">MKIVLLCFAGFIAAFVDSIAGGGGLISVPAYYMAGLPSHIVLGTNKFSAACGSLTSSIKYLRSGHGNKNLLKYAIPFTLVGACIGVTVALQINEQTLSSIILVMVLIIGVYSLFSKSLGMKENLKKVTKLRILLLILLALCLGFYDGFFGPGTGSFLMFGLIQLFGFEFTRASANARVMNFVSNITSLFLFAINMKINFTYGIPVAIFSILGARLGTSFALKKGAKIIKPIFITMSLLLSLKLLIVDVLHLI</sequence>
<dbReference type="InterPro" id="IPR002781">
    <property type="entry name" value="TM_pro_TauE-like"/>
</dbReference>
<evidence type="ECO:0000256" key="4">
    <source>
        <dbReference type="ARBA" id="ARBA00022475"/>
    </source>
</evidence>
<dbReference type="PANTHER" id="PTHR30269:SF0">
    <property type="entry name" value="MEMBRANE TRANSPORTER PROTEIN YFCA-RELATED"/>
    <property type="match status" value="1"/>
</dbReference>
<evidence type="ECO:0000313" key="10">
    <source>
        <dbReference type="Proteomes" id="UP000677305"/>
    </source>
</evidence>
<feature type="transmembrane region" description="Helical" evidence="8">
    <location>
        <begin position="70"/>
        <end position="90"/>
    </location>
</feature>
<reference evidence="9 10" key="1">
    <citation type="submission" date="2020-07" db="EMBL/GenBank/DDBJ databases">
        <title>Vallitalea guaymasensis genome.</title>
        <authorList>
            <person name="Postec A."/>
        </authorList>
    </citation>
    <scope>NUCLEOTIDE SEQUENCE [LARGE SCALE GENOMIC DNA]</scope>
    <source>
        <strain evidence="9 10">Ra1766G1</strain>
    </source>
</reference>